<protein>
    <recommendedName>
        <fullName evidence="7">SUN domain-containing protein</fullName>
    </recommendedName>
</protein>
<dbReference type="PROSITE" id="PS51469">
    <property type="entry name" value="SUN"/>
    <property type="match status" value="1"/>
</dbReference>
<keyword evidence="9" id="KW-1185">Reference proteome</keyword>
<keyword evidence="3 6" id="KW-1133">Transmembrane helix</keyword>
<evidence type="ECO:0000256" key="6">
    <source>
        <dbReference type="SAM" id="Phobius"/>
    </source>
</evidence>
<keyword evidence="2 6" id="KW-0812">Transmembrane</keyword>
<dbReference type="InterPro" id="IPR012919">
    <property type="entry name" value="SUN_dom"/>
</dbReference>
<evidence type="ECO:0000256" key="4">
    <source>
        <dbReference type="ARBA" id="ARBA00023136"/>
    </source>
</evidence>
<accession>A0AAD5UTM9</accession>
<proteinExistence type="predicted"/>
<comment type="caution">
    <text evidence="8">The sequence shown here is derived from an EMBL/GenBank/DDBJ whole genome shotgun (WGS) entry which is preliminary data.</text>
</comment>
<dbReference type="GO" id="GO:0043495">
    <property type="term" value="F:protein-membrane adaptor activity"/>
    <property type="evidence" value="ECO:0007669"/>
    <property type="project" value="TreeGrafter"/>
</dbReference>
<keyword evidence="4 6" id="KW-0472">Membrane</keyword>
<dbReference type="InterPro" id="IPR045119">
    <property type="entry name" value="SUN1-5"/>
</dbReference>
<name>A0AAD5UTM9_9APHY</name>
<feature type="transmembrane region" description="Helical" evidence="6">
    <location>
        <begin position="51"/>
        <end position="68"/>
    </location>
</feature>
<evidence type="ECO:0000259" key="7">
    <source>
        <dbReference type="PROSITE" id="PS51469"/>
    </source>
</evidence>
<comment type="subcellular location">
    <subcellularLocation>
        <location evidence="1">Membrane</location>
    </subcellularLocation>
</comment>
<dbReference type="Gene3D" id="2.60.120.260">
    <property type="entry name" value="Galactose-binding domain-like"/>
    <property type="match status" value="1"/>
</dbReference>
<organism evidence="8 9">
    <name type="scientific">Meripilus lineatus</name>
    <dbReference type="NCBI Taxonomy" id="2056292"/>
    <lineage>
        <taxon>Eukaryota</taxon>
        <taxon>Fungi</taxon>
        <taxon>Dikarya</taxon>
        <taxon>Basidiomycota</taxon>
        <taxon>Agaricomycotina</taxon>
        <taxon>Agaricomycetes</taxon>
        <taxon>Polyporales</taxon>
        <taxon>Meripilaceae</taxon>
        <taxon>Meripilus</taxon>
    </lineage>
</organism>
<evidence type="ECO:0000256" key="1">
    <source>
        <dbReference type="ARBA" id="ARBA00004370"/>
    </source>
</evidence>
<evidence type="ECO:0000256" key="2">
    <source>
        <dbReference type="ARBA" id="ARBA00022692"/>
    </source>
</evidence>
<dbReference type="Pfam" id="PF07738">
    <property type="entry name" value="Sad1_UNC"/>
    <property type="match status" value="2"/>
</dbReference>
<evidence type="ECO:0000256" key="5">
    <source>
        <dbReference type="SAM" id="MobiDB-lite"/>
    </source>
</evidence>
<dbReference type="Proteomes" id="UP001212997">
    <property type="component" value="Unassembled WGS sequence"/>
</dbReference>
<dbReference type="GO" id="GO:0034993">
    <property type="term" value="C:meiotic nuclear membrane microtubule tethering complex"/>
    <property type="evidence" value="ECO:0007669"/>
    <property type="project" value="TreeGrafter"/>
</dbReference>
<sequence length="318" mass="35943">MSIQHRQKRSETRPEQPQRAVRFADDTTRRSAQRPPVGDTRGLPSAYMRRWAWILLFCVLAILLVRALQGPPPWVPSLCRWSSKEIQCLYLSFEMPPRLMEYQESSAEAHPPPMCHSLLPLVDYALEANGGGIYPSLTTLEGSPNPQIPVVGSSAVEVINDSCQVSHRWCFSLHSGQVGLRLATPIYPSNITLDHIPRLYSINPQNAPRSVIVWGVIDGSENEARFSRLKRGPHRGEAWHGSQDRPKQSIHQDFVAIAEFQFDMYADWHIQTFPVKEFVGVYGFDFGLVVVEVLTNWGGSETCLHRVRVHGRPVTNTL</sequence>
<dbReference type="AlphaFoldDB" id="A0AAD5UTM9"/>
<evidence type="ECO:0000313" key="8">
    <source>
        <dbReference type="EMBL" id="KAJ3475545.1"/>
    </source>
</evidence>
<feature type="region of interest" description="Disordered" evidence="5">
    <location>
        <begin position="1"/>
        <end position="39"/>
    </location>
</feature>
<gene>
    <name evidence="8" type="ORF">NLI96_g11767</name>
</gene>
<evidence type="ECO:0000256" key="3">
    <source>
        <dbReference type="ARBA" id="ARBA00022989"/>
    </source>
</evidence>
<reference evidence="8" key="1">
    <citation type="submission" date="2022-07" db="EMBL/GenBank/DDBJ databases">
        <title>Genome Sequence of Physisporinus lineatus.</title>
        <authorList>
            <person name="Buettner E."/>
        </authorList>
    </citation>
    <scope>NUCLEOTIDE SEQUENCE</scope>
    <source>
        <strain evidence="8">VT162</strain>
    </source>
</reference>
<feature type="domain" description="SUN" evidence="7">
    <location>
        <begin position="114"/>
        <end position="314"/>
    </location>
</feature>
<dbReference type="PANTHER" id="PTHR12911">
    <property type="entry name" value="SAD1/UNC-84-LIKE PROTEIN-RELATED"/>
    <property type="match status" value="1"/>
</dbReference>
<evidence type="ECO:0000313" key="9">
    <source>
        <dbReference type="Proteomes" id="UP001212997"/>
    </source>
</evidence>
<dbReference type="PANTHER" id="PTHR12911:SF8">
    <property type="entry name" value="KLAROID PROTEIN-RELATED"/>
    <property type="match status" value="1"/>
</dbReference>
<feature type="compositionally biased region" description="Basic and acidic residues" evidence="5">
    <location>
        <begin position="9"/>
        <end position="29"/>
    </location>
</feature>
<dbReference type="EMBL" id="JANAWD010000838">
    <property type="protein sequence ID" value="KAJ3475545.1"/>
    <property type="molecule type" value="Genomic_DNA"/>
</dbReference>